<evidence type="ECO:0000313" key="2">
    <source>
        <dbReference type="Proteomes" id="UP000789901"/>
    </source>
</evidence>
<sequence>RSIDSLISSNNSSCLINSSYRNIPSYDDFVKGMTAEASSHDRKRPSWRIFNEYNVNRESEKWE</sequence>
<accession>A0ABN7V508</accession>
<dbReference type="Proteomes" id="UP000789901">
    <property type="component" value="Unassembled WGS sequence"/>
</dbReference>
<keyword evidence="2" id="KW-1185">Reference proteome</keyword>
<comment type="caution">
    <text evidence="1">The sequence shown here is derived from an EMBL/GenBank/DDBJ whole genome shotgun (WGS) entry which is preliminary data.</text>
</comment>
<evidence type="ECO:0000313" key="1">
    <source>
        <dbReference type="EMBL" id="CAG8730893.1"/>
    </source>
</evidence>
<organism evidence="1 2">
    <name type="scientific">Gigaspora margarita</name>
    <dbReference type="NCBI Taxonomy" id="4874"/>
    <lineage>
        <taxon>Eukaryota</taxon>
        <taxon>Fungi</taxon>
        <taxon>Fungi incertae sedis</taxon>
        <taxon>Mucoromycota</taxon>
        <taxon>Glomeromycotina</taxon>
        <taxon>Glomeromycetes</taxon>
        <taxon>Diversisporales</taxon>
        <taxon>Gigasporaceae</taxon>
        <taxon>Gigaspora</taxon>
    </lineage>
</organism>
<dbReference type="EMBL" id="CAJVQB010009517">
    <property type="protein sequence ID" value="CAG8730893.1"/>
    <property type="molecule type" value="Genomic_DNA"/>
</dbReference>
<gene>
    <name evidence="1" type="ORF">GMARGA_LOCUS14388</name>
</gene>
<feature type="non-terminal residue" evidence="1">
    <location>
        <position position="1"/>
    </location>
</feature>
<protein>
    <submittedName>
        <fullName evidence="1">23894_t:CDS:1</fullName>
    </submittedName>
</protein>
<reference evidence="1 2" key="1">
    <citation type="submission" date="2021-06" db="EMBL/GenBank/DDBJ databases">
        <authorList>
            <person name="Kallberg Y."/>
            <person name="Tangrot J."/>
            <person name="Rosling A."/>
        </authorList>
    </citation>
    <scope>NUCLEOTIDE SEQUENCE [LARGE SCALE GENOMIC DNA]</scope>
    <source>
        <strain evidence="1 2">120-4 pot B 10/14</strain>
    </source>
</reference>
<name>A0ABN7V508_GIGMA</name>
<proteinExistence type="predicted"/>